<sequence>MDHTNSIVASTSIGTSPQYPRISKFSQPDRFDKNSRPSTPNFSRPQSPEQENHSFPIHNAYNERTQTPLTEKSLGFERSSIISRASKESNPMESSRSLAESAQLWNLRSYRSAKFVEENNAGMPKIDESTTSVTILQSQNPVFEPEHFQNFEARPKFRGMSVASLFSKPKVNNEDASSNRMSQVTLIRAKISSTVPPTSPNSSKPMIERRSSSKSISVQGFGSRTLKRGASNISDQDTSSPTSSEDYRHGSVTAQVQRIFRQLEDNSSILPEYLKRKLPRIRRAVVPRIHSVEVKVEEWPWFVDFCQHWDFLKAGPDVTAEIAKHRLNRILYKLRDEARFNESCQNILKSICLSRESGIIVSKDERSLRDDIEKSDKKVKLLIEAERRYKSLINWFIEDSDKDSPRANNTKINAILRIKLIKIMRLSITATSISPASPAKQKQDVFAIITVNDSPKVRTSRVMNLWDETFEIAVDRLSNRIEIQIYQFSLVGNHEIIGLLWFTVNELREELLAKYFAVFPVDVAEATLCLEPRGSIVVKINLAEPARLKQNILENELGNDLHDEDIYLTEDIRKVYTKNGHQFQIFKSASNIAMDMMGSRCSVCEESMIGGMRCYCKRCTFVCHTKCFKGVLTKCINNEDIKNAPIGTDLNTGQLLEYNKPHNFATRNLNLLRSWCTHCGLKVIVGERLVQCSECGKCAHDKCKGLVPNFCGLSLADAAAFAIKEDFKDKKRVLGF</sequence>
<feature type="domain" description="Phorbol-ester/DAG-type" evidence="4">
    <location>
        <begin position="580"/>
        <end position="635"/>
    </location>
</feature>
<keyword evidence="5" id="KW-0808">Transferase</keyword>
<dbReference type="InterPro" id="IPR000008">
    <property type="entry name" value="C2_dom"/>
</dbReference>
<dbReference type="GO" id="GO:0046872">
    <property type="term" value="F:metal ion binding"/>
    <property type="evidence" value="ECO:0007669"/>
    <property type="project" value="UniProtKB-KW"/>
</dbReference>
<dbReference type="SUPFAM" id="SSF57889">
    <property type="entry name" value="Cysteine-rich domain"/>
    <property type="match status" value="2"/>
</dbReference>
<dbReference type="InterPro" id="IPR046349">
    <property type="entry name" value="C1-like_sf"/>
</dbReference>
<dbReference type="Gene3D" id="2.60.40.150">
    <property type="entry name" value="C2 domain"/>
    <property type="match status" value="1"/>
</dbReference>
<accession>A0AAD5SSW6</accession>
<evidence type="ECO:0000256" key="3">
    <source>
        <dbReference type="SAM" id="MobiDB-lite"/>
    </source>
</evidence>
<keyword evidence="6" id="KW-1185">Reference proteome</keyword>
<gene>
    <name evidence="5" type="primary">PKC1_2</name>
    <name evidence="5" type="ORF">HK100_004425</name>
</gene>
<feature type="compositionally biased region" description="Polar residues" evidence="3">
    <location>
        <begin position="1"/>
        <end position="18"/>
    </location>
</feature>
<dbReference type="Pfam" id="PF00168">
    <property type="entry name" value="C2"/>
    <property type="match status" value="1"/>
</dbReference>
<evidence type="ECO:0000313" key="5">
    <source>
        <dbReference type="EMBL" id="KAJ3102068.1"/>
    </source>
</evidence>
<feature type="compositionally biased region" description="Low complexity" evidence="3">
    <location>
        <begin position="193"/>
        <end position="205"/>
    </location>
</feature>
<protein>
    <submittedName>
        <fullName evidence="5">Serine/threonine kinase</fullName>
    </submittedName>
</protein>
<dbReference type="InterPro" id="IPR002219">
    <property type="entry name" value="PKC_DAG/PE"/>
</dbReference>
<comment type="caution">
    <text evidence="5">The sequence shown here is derived from an EMBL/GenBank/DDBJ whole genome shotgun (WGS) entry which is preliminary data.</text>
</comment>
<dbReference type="SMART" id="SM00109">
    <property type="entry name" value="C1"/>
    <property type="match status" value="2"/>
</dbReference>
<dbReference type="GO" id="GO:0016301">
    <property type="term" value="F:kinase activity"/>
    <property type="evidence" value="ECO:0007669"/>
    <property type="project" value="UniProtKB-KW"/>
</dbReference>
<feature type="compositionally biased region" description="Polar residues" evidence="3">
    <location>
        <begin position="213"/>
        <end position="222"/>
    </location>
</feature>
<feature type="compositionally biased region" description="Polar residues" evidence="3">
    <location>
        <begin position="36"/>
        <end position="49"/>
    </location>
</feature>
<dbReference type="Pfam" id="PF00130">
    <property type="entry name" value="C1_1"/>
    <property type="match status" value="1"/>
</dbReference>
<proteinExistence type="predicted"/>
<dbReference type="EMBL" id="JADGJH010002188">
    <property type="protein sequence ID" value="KAJ3102068.1"/>
    <property type="molecule type" value="Genomic_DNA"/>
</dbReference>
<dbReference type="Proteomes" id="UP001211907">
    <property type="component" value="Unassembled WGS sequence"/>
</dbReference>
<keyword evidence="5" id="KW-0418">Kinase</keyword>
<dbReference type="PROSITE" id="PS00479">
    <property type="entry name" value="ZF_DAG_PE_1"/>
    <property type="match status" value="1"/>
</dbReference>
<keyword evidence="2" id="KW-0862">Zinc</keyword>
<dbReference type="PROSITE" id="PS50081">
    <property type="entry name" value="ZF_DAG_PE_2"/>
    <property type="match status" value="2"/>
</dbReference>
<evidence type="ECO:0000259" key="4">
    <source>
        <dbReference type="PROSITE" id="PS50081"/>
    </source>
</evidence>
<feature type="domain" description="Phorbol-ester/DAG-type" evidence="4">
    <location>
        <begin position="661"/>
        <end position="711"/>
    </location>
</feature>
<feature type="compositionally biased region" description="Polar residues" evidence="3">
    <location>
        <begin position="231"/>
        <end position="244"/>
    </location>
</feature>
<dbReference type="InterPro" id="IPR035892">
    <property type="entry name" value="C2_domain_sf"/>
</dbReference>
<evidence type="ECO:0000256" key="2">
    <source>
        <dbReference type="ARBA" id="ARBA00022833"/>
    </source>
</evidence>
<dbReference type="Gene3D" id="3.30.60.20">
    <property type="match status" value="2"/>
</dbReference>
<evidence type="ECO:0000313" key="6">
    <source>
        <dbReference type="Proteomes" id="UP001211907"/>
    </source>
</evidence>
<feature type="region of interest" description="Disordered" evidence="3">
    <location>
        <begin position="193"/>
        <end position="250"/>
    </location>
</feature>
<feature type="region of interest" description="Disordered" evidence="3">
    <location>
        <begin position="1"/>
        <end position="66"/>
    </location>
</feature>
<name>A0AAD5SSW6_9FUNG</name>
<keyword evidence="1" id="KW-0479">Metal-binding</keyword>
<dbReference type="SUPFAM" id="SSF49562">
    <property type="entry name" value="C2 domain (Calcium/lipid-binding domain, CaLB)"/>
    <property type="match status" value="1"/>
</dbReference>
<dbReference type="SMART" id="SM00239">
    <property type="entry name" value="C2"/>
    <property type="match status" value="1"/>
</dbReference>
<dbReference type="AlphaFoldDB" id="A0AAD5SSW6"/>
<organism evidence="5 6">
    <name type="scientific">Physocladia obscura</name>
    <dbReference type="NCBI Taxonomy" id="109957"/>
    <lineage>
        <taxon>Eukaryota</taxon>
        <taxon>Fungi</taxon>
        <taxon>Fungi incertae sedis</taxon>
        <taxon>Chytridiomycota</taxon>
        <taxon>Chytridiomycota incertae sedis</taxon>
        <taxon>Chytridiomycetes</taxon>
        <taxon>Chytridiales</taxon>
        <taxon>Chytriomycetaceae</taxon>
        <taxon>Physocladia</taxon>
    </lineage>
</organism>
<reference evidence="5" key="1">
    <citation type="submission" date="2020-05" db="EMBL/GenBank/DDBJ databases">
        <title>Phylogenomic resolution of chytrid fungi.</title>
        <authorList>
            <person name="Stajich J.E."/>
            <person name="Amses K."/>
            <person name="Simmons R."/>
            <person name="Seto K."/>
            <person name="Myers J."/>
            <person name="Bonds A."/>
            <person name="Quandt C.A."/>
            <person name="Barry K."/>
            <person name="Liu P."/>
            <person name="Grigoriev I."/>
            <person name="Longcore J.E."/>
            <person name="James T.Y."/>
        </authorList>
    </citation>
    <scope>NUCLEOTIDE SEQUENCE</scope>
    <source>
        <strain evidence="5">JEL0513</strain>
    </source>
</reference>
<evidence type="ECO:0000256" key="1">
    <source>
        <dbReference type="ARBA" id="ARBA00022723"/>
    </source>
</evidence>